<evidence type="ECO:0000256" key="7">
    <source>
        <dbReference type="ARBA" id="ARBA00022932"/>
    </source>
</evidence>
<dbReference type="Pfam" id="PF13411">
    <property type="entry name" value="MerR_1"/>
    <property type="match status" value="1"/>
</dbReference>
<dbReference type="InterPro" id="IPR022637">
    <property type="entry name" value="DNA_polIII_beta_cen"/>
</dbReference>
<feature type="domain" description="HTH merR-type" evidence="9">
    <location>
        <begin position="1"/>
        <end position="70"/>
    </location>
</feature>
<dbReference type="CDD" id="cd00140">
    <property type="entry name" value="beta_clamp"/>
    <property type="match status" value="1"/>
</dbReference>
<dbReference type="Gene3D" id="3.10.150.10">
    <property type="entry name" value="DNA Polymerase III, subunit A, domain 2"/>
    <property type="match status" value="2"/>
</dbReference>
<dbReference type="InterPro" id="IPR046938">
    <property type="entry name" value="DNA_clamp_sf"/>
</dbReference>
<reference evidence="10" key="1">
    <citation type="submission" date="2021-04" db="EMBL/GenBank/DDBJ databases">
        <authorList>
            <person name="Hartkoorn R.C."/>
            <person name="Beaudoing E."/>
            <person name="Hot D."/>
        </authorList>
    </citation>
    <scope>NUCLEOTIDE SEQUENCE</scope>
    <source>
        <strain evidence="10">NRRL B-16292</strain>
    </source>
</reference>
<sequence>MTIGVFARAANVTTSALRFYDDCGLVRPASVDAATGYRYYSLEQLDEVVLIRHLRDAGLPLGDVRRLLAGPVEAAEELLAARLRTMEQAVEAARAAAAAALLAIRDRERAVVSLPGRVLAEAIGQVVAAADVTGDIPVLGGVLIEAAAAELTLVATDRYRLAVRSMYAEVRCHVPAAAVVAAATLDDARRWIGAQDSVELRFGDAHVRLAGPGGERRLSTIEEPYPSYRVVLEELPEPLTRVVAPRGLLLSAIGDDPEARLDLAVDGGLTIRSSAGHEPAAVPADVAGEPVAISFMFSTLHPALTAGVGPDVMLRISRPDLPVVVRSADDGDLTTLVMPAKAATPHGHRGAS</sequence>
<dbReference type="SUPFAM" id="SSF46955">
    <property type="entry name" value="Putative DNA-binding domain"/>
    <property type="match status" value="1"/>
</dbReference>
<dbReference type="PANTHER" id="PTHR30478:SF0">
    <property type="entry name" value="BETA SLIDING CLAMP"/>
    <property type="match status" value="1"/>
</dbReference>
<dbReference type="SMART" id="SM00480">
    <property type="entry name" value="POL3Bc"/>
    <property type="match status" value="1"/>
</dbReference>
<comment type="similarity">
    <text evidence="2">Belongs to the beta sliding clamp family.</text>
</comment>
<keyword evidence="7" id="KW-0239">DNA-directed DNA polymerase</keyword>
<keyword evidence="6" id="KW-0235">DNA replication</keyword>
<keyword evidence="8" id="KW-0238">DNA-binding</keyword>
<reference evidence="10" key="2">
    <citation type="submission" date="2022-09" db="EMBL/GenBank/DDBJ databases">
        <title>Biosynthetic gene clusters of Dactylosporangioum fulvum.</title>
        <authorList>
            <person name="Caradec T."/>
        </authorList>
    </citation>
    <scope>NUCLEOTIDE SEQUENCE</scope>
    <source>
        <strain evidence="10">NRRL B-16292</strain>
    </source>
</reference>
<comment type="subcellular location">
    <subcellularLocation>
        <location evidence="1">Cytoplasm</location>
    </subcellularLocation>
</comment>
<dbReference type="RefSeq" id="WP_259867865.1">
    <property type="nucleotide sequence ID" value="NZ_BAAAST010000071.1"/>
</dbReference>
<dbReference type="Pfam" id="PF02767">
    <property type="entry name" value="DNA_pol3_beta_2"/>
    <property type="match status" value="1"/>
</dbReference>
<evidence type="ECO:0000256" key="8">
    <source>
        <dbReference type="ARBA" id="ARBA00023125"/>
    </source>
</evidence>
<dbReference type="Gene3D" id="1.10.1660.10">
    <property type="match status" value="1"/>
</dbReference>
<proteinExistence type="inferred from homology"/>
<evidence type="ECO:0000256" key="1">
    <source>
        <dbReference type="ARBA" id="ARBA00004496"/>
    </source>
</evidence>
<protein>
    <submittedName>
        <fullName evidence="10">MerR family transcriptional regulator</fullName>
    </submittedName>
</protein>
<evidence type="ECO:0000256" key="4">
    <source>
        <dbReference type="ARBA" id="ARBA00022679"/>
    </source>
</evidence>
<dbReference type="Proteomes" id="UP001059617">
    <property type="component" value="Chromosome"/>
</dbReference>
<dbReference type="SUPFAM" id="SSF55979">
    <property type="entry name" value="DNA clamp"/>
    <property type="match status" value="2"/>
</dbReference>
<keyword evidence="5" id="KW-0548">Nucleotidyltransferase</keyword>
<evidence type="ECO:0000313" key="10">
    <source>
        <dbReference type="EMBL" id="UWP87510.1"/>
    </source>
</evidence>
<dbReference type="SMART" id="SM00422">
    <property type="entry name" value="HTH_MERR"/>
    <property type="match status" value="1"/>
</dbReference>
<evidence type="ECO:0000256" key="5">
    <source>
        <dbReference type="ARBA" id="ARBA00022695"/>
    </source>
</evidence>
<dbReference type="InterPro" id="IPR001001">
    <property type="entry name" value="DNA_polIII_beta"/>
</dbReference>
<evidence type="ECO:0000313" key="11">
    <source>
        <dbReference type="Proteomes" id="UP001059617"/>
    </source>
</evidence>
<dbReference type="InterPro" id="IPR009061">
    <property type="entry name" value="DNA-bd_dom_put_sf"/>
</dbReference>
<dbReference type="InterPro" id="IPR000551">
    <property type="entry name" value="MerR-type_HTH_dom"/>
</dbReference>
<accession>A0ABY5WDC9</accession>
<organism evidence="10 11">
    <name type="scientific">Dactylosporangium fulvum</name>
    <dbReference type="NCBI Taxonomy" id="53359"/>
    <lineage>
        <taxon>Bacteria</taxon>
        <taxon>Bacillati</taxon>
        <taxon>Actinomycetota</taxon>
        <taxon>Actinomycetes</taxon>
        <taxon>Micromonosporales</taxon>
        <taxon>Micromonosporaceae</taxon>
        <taxon>Dactylosporangium</taxon>
    </lineage>
</organism>
<keyword evidence="3" id="KW-0963">Cytoplasm</keyword>
<evidence type="ECO:0000256" key="3">
    <source>
        <dbReference type="ARBA" id="ARBA00022490"/>
    </source>
</evidence>
<dbReference type="EMBL" id="CP073720">
    <property type="protein sequence ID" value="UWP87510.1"/>
    <property type="molecule type" value="Genomic_DNA"/>
</dbReference>
<evidence type="ECO:0000256" key="2">
    <source>
        <dbReference type="ARBA" id="ARBA00010752"/>
    </source>
</evidence>
<dbReference type="PROSITE" id="PS00552">
    <property type="entry name" value="HTH_MERR_1"/>
    <property type="match status" value="1"/>
</dbReference>
<name>A0ABY5WDC9_9ACTN</name>
<dbReference type="PANTHER" id="PTHR30478">
    <property type="entry name" value="DNA POLYMERASE III SUBUNIT BETA"/>
    <property type="match status" value="1"/>
</dbReference>
<evidence type="ECO:0000256" key="6">
    <source>
        <dbReference type="ARBA" id="ARBA00022705"/>
    </source>
</evidence>
<keyword evidence="4" id="KW-0808">Transferase</keyword>
<gene>
    <name evidence="10" type="ORF">Dfulv_23560</name>
</gene>
<keyword evidence="11" id="KW-1185">Reference proteome</keyword>
<dbReference type="PROSITE" id="PS50937">
    <property type="entry name" value="HTH_MERR_2"/>
    <property type="match status" value="1"/>
</dbReference>
<evidence type="ECO:0000259" key="9">
    <source>
        <dbReference type="PROSITE" id="PS50937"/>
    </source>
</evidence>